<feature type="repeat" description="ANK" evidence="3">
    <location>
        <begin position="200"/>
        <end position="232"/>
    </location>
</feature>
<sequence length="494" mass="52396">MFAFPDNRMNWLLWTTSIAATLVLLAGTGELYGETREISLVDAAESADWASVEKHLRANQNPNAAQPDGMTALHWAAFHGSDEATRVLIDSAADVDSPTEYGITALSIACEMGKPKVVRALLNASANPNLAVAGGETPLMTAARTGIVDSVDLLLKAGAEVDSTERNGQTALMWAAAEGHTQVVQRLLQAGADPNRSLSSGFTALMFAARQGKIDVARTLIASGVDVNRVMRPKSTAGRAPRDKMSALMLAVESGHFELALDLVHLGADPNDQRSGYSPLHALTWVRRTNIGDNVDGDPPPRGSGNVTDLQFVREIVRLGADINLQLVGGKGGRARLNHKGATPFLFASKTADLELLEVLLDLGADPTQANADNVTPLLAAAGIGVFAVGEEPGTPEEVIATLGLLCSLGADVNHVDGNGETVMHGAAYRNFPTVVTELHRLGAESRVWNRKSKYGTTPMDIARGKRPGSFKPSPETVAAFEAAIERERGIRPE</sequence>
<keyword evidence="4" id="KW-0808">Transferase</keyword>
<feature type="repeat" description="ANK" evidence="3">
    <location>
        <begin position="243"/>
        <end position="275"/>
    </location>
</feature>
<dbReference type="PANTHER" id="PTHR24166">
    <property type="entry name" value="ROLLING PEBBLES, ISOFORM B"/>
    <property type="match status" value="1"/>
</dbReference>
<gene>
    <name evidence="4" type="primary">ankX</name>
    <name evidence="4" type="ORF">Pan97_29030</name>
</gene>
<keyword evidence="1" id="KW-0677">Repeat</keyword>
<dbReference type="PROSITE" id="PS50088">
    <property type="entry name" value="ANK_REPEAT"/>
    <property type="match status" value="7"/>
</dbReference>
<feature type="repeat" description="ANK" evidence="3">
    <location>
        <begin position="101"/>
        <end position="133"/>
    </location>
</feature>
<evidence type="ECO:0000256" key="3">
    <source>
        <dbReference type="PROSITE-ProRule" id="PRU00023"/>
    </source>
</evidence>
<feature type="repeat" description="ANK" evidence="3">
    <location>
        <begin position="340"/>
        <end position="372"/>
    </location>
</feature>
<dbReference type="SMART" id="SM00248">
    <property type="entry name" value="ANK"/>
    <property type="match status" value="9"/>
</dbReference>
<feature type="repeat" description="ANK" evidence="3">
    <location>
        <begin position="167"/>
        <end position="199"/>
    </location>
</feature>
<evidence type="ECO:0000256" key="1">
    <source>
        <dbReference type="ARBA" id="ARBA00022737"/>
    </source>
</evidence>
<keyword evidence="2 3" id="KW-0040">ANK repeat</keyword>
<accession>A0A518C9G6</accession>
<dbReference type="KEGG" id="bvo:Pan97_29030"/>
<proteinExistence type="predicted"/>
<evidence type="ECO:0000313" key="4">
    <source>
        <dbReference type="EMBL" id="QDU75861.1"/>
    </source>
</evidence>
<dbReference type="EC" id="2.7.1.-" evidence="4"/>
<dbReference type="InterPro" id="IPR036770">
    <property type="entry name" value="Ankyrin_rpt-contain_sf"/>
</dbReference>
<dbReference type="PANTHER" id="PTHR24166:SF48">
    <property type="entry name" value="PROTEIN VAPYRIN"/>
    <property type="match status" value="1"/>
</dbReference>
<dbReference type="SUPFAM" id="SSF48403">
    <property type="entry name" value="Ankyrin repeat"/>
    <property type="match status" value="1"/>
</dbReference>
<dbReference type="InterPro" id="IPR002110">
    <property type="entry name" value="Ankyrin_rpt"/>
</dbReference>
<organism evidence="4 5">
    <name type="scientific">Bremerella volcania</name>
    <dbReference type="NCBI Taxonomy" id="2527984"/>
    <lineage>
        <taxon>Bacteria</taxon>
        <taxon>Pseudomonadati</taxon>
        <taxon>Planctomycetota</taxon>
        <taxon>Planctomycetia</taxon>
        <taxon>Pirellulales</taxon>
        <taxon>Pirellulaceae</taxon>
        <taxon>Bremerella</taxon>
    </lineage>
</organism>
<dbReference type="GO" id="GO:0016740">
    <property type="term" value="F:transferase activity"/>
    <property type="evidence" value="ECO:0007669"/>
    <property type="project" value="UniProtKB-KW"/>
</dbReference>
<dbReference type="Pfam" id="PF12796">
    <property type="entry name" value="Ank_2"/>
    <property type="match status" value="2"/>
</dbReference>
<dbReference type="Pfam" id="PF00023">
    <property type="entry name" value="Ank"/>
    <property type="match status" value="1"/>
</dbReference>
<evidence type="ECO:0000313" key="5">
    <source>
        <dbReference type="Proteomes" id="UP000318626"/>
    </source>
</evidence>
<name>A0A518C9G6_9BACT</name>
<dbReference type="PROSITE" id="PS50297">
    <property type="entry name" value="ANK_REP_REGION"/>
    <property type="match status" value="6"/>
</dbReference>
<feature type="repeat" description="ANK" evidence="3">
    <location>
        <begin position="68"/>
        <end position="100"/>
    </location>
</feature>
<evidence type="ECO:0000256" key="2">
    <source>
        <dbReference type="ARBA" id="ARBA00023043"/>
    </source>
</evidence>
<dbReference type="Proteomes" id="UP000318626">
    <property type="component" value="Chromosome"/>
</dbReference>
<dbReference type="InterPro" id="IPR050889">
    <property type="entry name" value="Dendritic_Spine_Reg/Scaffold"/>
</dbReference>
<reference evidence="5" key="1">
    <citation type="submission" date="2019-02" db="EMBL/GenBank/DDBJ databases">
        <title>Deep-cultivation of Planctomycetes and their phenomic and genomic characterization uncovers novel biology.</title>
        <authorList>
            <person name="Wiegand S."/>
            <person name="Jogler M."/>
            <person name="Boedeker C."/>
            <person name="Pinto D."/>
            <person name="Vollmers J."/>
            <person name="Rivas-Marin E."/>
            <person name="Kohn T."/>
            <person name="Peeters S.H."/>
            <person name="Heuer A."/>
            <person name="Rast P."/>
            <person name="Oberbeckmann S."/>
            <person name="Bunk B."/>
            <person name="Jeske O."/>
            <person name="Meyerdierks A."/>
            <person name="Storesund J.E."/>
            <person name="Kallscheuer N."/>
            <person name="Luecker S."/>
            <person name="Lage O.M."/>
            <person name="Pohl T."/>
            <person name="Merkel B.J."/>
            <person name="Hornburger P."/>
            <person name="Mueller R.-W."/>
            <person name="Bruemmer F."/>
            <person name="Labrenz M."/>
            <person name="Spormann A.M."/>
            <person name="Op den Camp H."/>
            <person name="Overmann J."/>
            <person name="Amann R."/>
            <person name="Jetten M.S.M."/>
            <person name="Mascher T."/>
            <person name="Medema M.H."/>
            <person name="Devos D.P."/>
            <person name="Kaster A.-K."/>
            <person name="Ovreas L."/>
            <person name="Rohde M."/>
            <person name="Galperin M.Y."/>
            <person name="Jogler C."/>
        </authorList>
    </citation>
    <scope>NUCLEOTIDE SEQUENCE [LARGE SCALE GENOMIC DNA]</scope>
    <source>
        <strain evidence="5">Pan97</strain>
    </source>
</reference>
<dbReference type="OrthoDB" id="211931at2"/>
<feature type="repeat" description="ANK" evidence="3">
    <location>
        <begin position="134"/>
        <end position="166"/>
    </location>
</feature>
<dbReference type="PRINTS" id="PR01415">
    <property type="entry name" value="ANKYRIN"/>
</dbReference>
<protein>
    <submittedName>
        <fullName evidence="4">Phosphocholine transferase AnkX</fullName>
        <ecNumber evidence="4">2.7.1.-</ecNumber>
    </submittedName>
</protein>
<dbReference type="AlphaFoldDB" id="A0A518C9G6"/>
<dbReference type="EMBL" id="CP036289">
    <property type="protein sequence ID" value="QDU75861.1"/>
    <property type="molecule type" value="Genomic_DNA"/>
</dbReference>
<dbReference type="Gene3D" id="1.25.40.20">
    <property type="entry name" value="Ankyrin repeat-containing domain"/>
    <property type="match status" value="3"/>
</dbReference>
<keyword evidence="5" id="KW-1185">Reference proteome</keyword>